<dbReference type="InterPro" id="IPR023795">
    <property type="entry name" value="Serpin_CS"/>
</dbReference>
<dbReference type="GO" id="GO:0032051">
    <property type="term" value="F:clathrin light chain binding"/>
    <property type="evidence" value="ECO:0007669"/>
    <property type="project" value="TreeGrafter"/>
</dbReference>
<dbReference type="GO" id="GO:0030130">
    <property type="term" value="C:clathrin coat of trans-Golgi network vesicle"/>
    <property type="evidence" value="ECO:0007669"/>
    <property type="project" value="InterPro"/>
</dbReference>
<dbReference type="SMART" id="SM00093">
    <property type="entry name" value="SERPIN"/>
    <property type="match status" value="1"/>
</dbReference>
<dbReference type="InterPro" id="IPR016024">
    <property type="entry name" value="ARM-type_fold"/>
</dbReference>
<dbReference type="Pfam" id="PF01394">
    <property type="entry name" value="Clathrin_propel"/>
    <property type="match status" value="4"/>
</dbReference>
<name>A0A813SQ29_9BILA</name>
<dbReference type="Pfam" id="PF13838">
    <property type="entry name" value="Clathrin_H_link"/>
    <property type="match status" value="1"/>
</dbReference>
<comment type="caution">
    <text evidence="3">The sequence shown here is derived from an EMBL/GenBank/DDBJ whole genome shotgun (WGS) entry which is preliminary data.</text>
</comment>
<evidence type="ECO:0000313" key="4">
    <source>
        <dbReference type="Proteomes" id="UP000663845"/>
    </source>
</evidence>
<reference evidence="3" key="1">
    <citation type="submission" date="2021-02" db="EMBL/GenBank/DDBJ databases">
        <authorList>
            <person name="Nowell W R."/>
        </authorList>
    </citation>
    <scope>NUCLEOTIDE SEQUENCE</scope>
</reference>
<dbReference type="Pfam" id="PF09268">
    <property type="entry name" value="Clathrin-link"/>
    <property type="match status" value="1"/>
</dbReference>
<dbReference type="Pfam" id="PF00079">
    <property type="entry name" value="Serpin"/>
    <property type="match status" value="1"/>
</dbReference>
<feature type="domain" description="Serpin" evidence="2">
    <location>
        <begin position="273"/>
        <end position="565"/>
    </location>
</feature>
<dbReference type="GO" id="GO:0006898">
    <property type="term" value="P:receptor-mediated endocytosis"/>
    <property type="evidence" value="ECO:0007669"/>
    <property type="project" value="TreeGrafter"/>
</dbReference>
<dbReference type="PROSITE" id="PS00284">
    <property type="entry name" value="SERPIN"/>
    <property type="match status" value="1"/>
</dbReference>
<sequence length="581" mass="65539">MTEQLPIKFLEHLQLQNVGINVANIGFSSLTMESDKFICVREKVNDTAFVIMIDMTDPNNPIKRPITADSAIMNPASKVIALKAGKTLQIFNIELRSRMKTYNMAEDCIFWKWVSVNTIGIVTETSVYHWTMESDSHPVKMFDRHQSLQGCQIINYRTDESLQWLLVIGIQAQEGRVVGRMQLYSIERGKLHIIEVGTPAPDNQAFQKKAIDVQFPAEAANDFPVAMQTSAKHGVIYLVTKYGYIHIFDIETGSLIFMNRISADTMFVTAPYQPTFGIIAVNRKGQVLSVSVDEENVVSYIQNTLGNAELAYKMSARCNLPGADQLFVARFAQLFQSGNYGEAAKVAATAPRGILRTQQTIQQFQTVPPQPNQPSPLLQYFSILLESSKLNKEESIELCKPNVMQGNKQLLEKWLKEDKDFTFTIILPNKNVTLAQVESRLTPAIFSTPTTNQMVVLSIPKWKFEFDNDMKDVLSKKMKISELFSRTKANLKELSPKKYLHVSNIFHKTSVVVDEKGVRAAAASVVRVITSGTPLIKIYFQCDKPFLYAIRYKQTILFIGRYVKVIDTSNMPPIIDGGYGR</sequence>
<dbReference type="CDD" id="cd00172">
    <property type="entry name" value="serpin"/>
    <property type="match status" value="1"/>
</dbReference>
<comment type="similarity">
    <text evidence="1">Belongs to the serpin family.</text>
</comment>
<dbReference type="PANTHER" id="PTHR10292:SF1">
    <property type="entry name" value="CLATHRIN HEAVY CHAIN"/>
    <property type="match status" value="1"/>
</dbReference>
<dbReference type="SUPFAM" id="SSF48371">
    <property type="entry name" value="ARM repeat"/>
    <property type="match status" value="1"/>
</dbReference>
<dbReference type="InterPro" id="IPR036186">
    <property type="entry name" value="Serpin_sf"/>
</dbReference>
<dbReference type="InterPro" id="IPR016025">
    <property type="entry name" value="Clathrin_H-chain_N"/>
</dbReference>
<dbReference type="InterPro" id="IPR022365">
    <property type="entry name" value="Clathrin_H-chain_propeller_rpt"/>
</dbReference>
<dbReference type="GO" id="GO:0005198">
    <property type="term" value="F:structural molecule activity"/>
    <property type="evidence" value="ECO:0007669"/>
    <property type="project" value="InterPro"/>
</dbReference>
<dbReference type="SUPFAM" id="SSF56574">
    <property type="entry name" value="Serpins"/>
    <property type="match status" value="1"/>
</dbReference>
<accession>A0A813SQ29</accession>
<dbReference type="InterPro" id="IPR042178">
    <property type="entry name" value="Serpin_sf_1"/>
</dbReference>
<dbReference type="EMBL" id="CAJNOG010000030">
    <property type="protein sequence ID" value="CAF0798945.1"/>
    <property type="molecule type" value="Genomic_DNA"/>
</dbReference>
<dbReference type="InterPro" id="IPR015348">
    <property type="entry name" value="Clathrin_H-chain_linker_core"/>
</dbReference>
<evidence type="ECO:0000256" key="1">
    <source>
        <dbReference type="RuleBase" id="RU000411"/>
    </source>
</evidence>
<dbReference type="Gene3D" id="2.130.10.110">
    <property type="entry name" value="Clathrin heavy-chain terminal domain"/>
    <property type="match status" value="2"/>
</dbReference>
<dbReference type="SUPFAM" id="SSF50989">
    <property type="entry name" value="Clathrin heavy-chain terminal domain"/>
    <property type="match status" value="1"/>
</dbReference>
<dbReference type="AlphaFoldDB" id="A0A813SQ29"/>
<organism evidence="3 4">
    <name type="scientific">Adineta steineri</name>
    <dbReference type="NCBI Taxonomy" id="433720"/>
    <lineage>
        <taxon>Eukaryota</taxon>
        <taxon>Metazoa</taxon>
        <taxon>Spiralia</taxon>
        <taxon>Gnathifera</taxon>
        <taxon>Rotifera</taxon>
        <taxon>Eurotatoria</taxon>
        <taxon>Bdelloidea</taxon>
        <taxon>Adinetida</taxon>
        <taxon>Adinetidae</taxon>
        <taxon>Adineta</taxon>
    </lineage>
</organism>
<evidence type="ECO:0000259" key="2">
    <source>
        <dbReference type="SMART" id="SM00093"/>
    </source>
</evidence>
<dbReference type="Proteomes" id="UP000663845">
    <property type="component" value="Unassembled WGS sequence"/>
</dbReference>
<dbReference type="Gene3D" id="3.30.497.10">
    <property type="entry name" value="Antithrombin, subunit I, domain 2"/>
    <property type="match status" value="1"/>
</dbReference>
<dbReference type="PANTHER" id="PTHR10292">
    <property type="entry name" value="CLATHRIN HEAVY CHAIN RELATED"/>
    <property type="match status" value="1"/>
</dbReference>
<dbReference type="GO" id="GO:0030132">
    <property type="term" value="C:clathrin coat of coated pit"/>
    <property type="evidence" value="ECO:0007669"/>
    <property type="project" value="InterPro"/>
</dbReference>
<gene>
    <name evidence="3" type="ORF">JYZ213_LOCUS5145</name>
</gene>
<dbReference type="GO" id="GO:0006886">
    <property type="term" value="P:intracellular protein transport"/>
    <property type="evidence" value="ECO:0007669"/>
    <property type="project" value="InterPro"/>
</dbReference>
<proteinExistence type="inferred from homology"/>
<dbReference type="GO" id="GO:0071439">
    <property type="term" value="C:clathrin complex"/>
    <property type="evidence" value="ECO:0007669"/>
    <property type="project" value="TreeGrafter"/>
</dbReference>
<protein>
    <recommendedName>
        <fullName evidence="2">Serpin domain-containing protein</fullName>
    </recommendedName>
</protein>
<dbReference type="InterPro" id="IPR023796">
    <property type="entry name" value="Serpin_dom"/>
</dbReference>
<evidence type="ECO:0000313" key="3">
    <source>
        <dbReference type="EMBL" id="CAF0798945.1"/>
    </source>
</evidence>